<dbReference type="InterPro" id="IPR007624">
    <property type="entry name" value="RNA_pol_sigma70_r3"/>
</dbReference>
<dbReference type="InterPro" id="IPR036388">
    <property type="entry name" value="WH-like_DNA-bd_sf"/>
</dbReference>
<feature type="domain" description="RNA polymerase sigma-70" evidence="6">
    <location>
        <begin position="108"/>
        <end position="121"/>
    </location>
</feature>
<dbReference type="CDD" id="cd06171">
    <property type="entry name" value="Sigma70_r4"/>
    <property type="match status" value="1"/>
</dbReference>
<accession>A0ABV1UNU8</accession>
<proteinExistence type="predicted"/>
<evidence type="ECO:0000256" key="2">
    <source>
        <dbReference type="ARBA" id="ARBA00023082"/>
    </source>
</evidence>
<evidence type="ECO:0000313" key="8">
    <source>
        <dbReference type="Proteomes" id="UP001445472"/>
    </source>
</evidence>
<name>A0ABV1UNU8_9ACTN</name>
<dbReference type="Pfam" id="PF04542">
    <property type="entry name" value="Sigma70_r2"/>
    <property type="match status" value="1"/>
</dbReference>
<dbReference type="NCBIfam" id="TIGR02980">
    <property type="entry name" value="SigBFG"/>
    <property type="match status" value="1"/>
</dbReference>
<evidence type="ECO:0000256" key="5">
    <source>
        <dbReference type="SAM" id="MobiDB-lite"/>
    </source>
</evidence>
<keyword evidence="2" id="KW-0731">Sigma factor</keyword>
<evidence type="ECO:0000256" key="4">
    <source>
        <dbReference type="ARBA" id="ARBA00023163"/>
    </source>
</evidence>
<sequence length="312" mass="34572">MPSSTPSQGTVRTEIPGPTEPPGITPASRHLGVAGRGAPDGLPEIPDPRAVSPMDARALSTTLFERMAVLEEGTPEHSYVRNTLVELNLSLVKFAALRFTGRSEPMEDIIQVGTIGLIKAINRFEIEREVEFASFALPTVVGEIKRFFRDSSWSVRVPRRLQELRIDLAKALDVLEQGLGRRPTTAELSEYLHVSEEEVLEGERASNGYTAQSLDATVNDDEASNTVTRRLGREDPAFDIVDSLEALKPLIAALDERDRLILSLRFREELTQSEIGERLGISQMHVSRLLARILQTLRTGIMDDAPARPDRD</sequence>
<dbReference type="InterPro" id="IPR007630">
    <property type="entry name" value="RNA_pol_sigma70_r4"/>
</dbReference>
<evidence type="ECO:0000313" key="7">
    <source>
        <dbReference type="EMBL" id="MER6611947.1"/>
    </source>
</evidence>
<dbReference type="InterPro" id="IPR013324">
    <property type="entry name" value="RNA_pol_sigma_r3/r4-like"/>
</dbReference>
<dbReference type="RefSeq" id="WP_351974462.1">
    <property type="nucleotide sequence ID" value="NZ_JBEPBX010000001.1"/>
</dbReference>
<dbReference type="Pfam" id="PF04545">
    <property type="entry name" value="Sigma70_r4"/>
    <property type="match status" value="1"/>
</dbReference>
<dbReference type="InterPro" id="IPR000943">
    <property type="entry name" value="RNA_pol_sigma70"/>
</dbReference>
<dbReference type="PANTHER" id="PTHR30385:SF4">
    <property type="entry name" value="RNA POLYMERASE SIGMA-E FACTOR"/>
    <property type="match status" value="1"/>
</dbReference>
<evidence type="ECO:0000256" key="1">
    <source>
        <dbReference type="ARBA" id="ARBA00023015"/>
    </source>
</evidence>
<dbReference type="PRINTS" id="PR00046">
    <property type="entry name" value="SIGMA70FCT"/>
</dbReference>
<dbReference type="NCBIfam" id="TIGR02937">
    <property type="entry name" value="sigma70-ECF"/>
    <property type="match status" value="1"/>
</dbReference>
<keyword evidence="4" id="KW-0804">Transcription</keyword>
<reference evidence="7 8" key="1">
    <citation type="submission" date="2024-06" db="EMBL/GenBank/DDBJ databases">
        <title>The Natural Products Discovery Center: Release of the First 8490 Sequenced Strains for Exploring Actinobacteria Biosynthetic Diversity.</title>
        <authorList>
            <person name="Kalkreuter E."/>
            <person name="Kautsar S.A."/>
            <person name="Yang D."/>
            <person name="Bader C.D."/>
            <person name="Teijaro C.N."/>
            <person name="Fluegel L."/>
            <person name="Davis C.M."/>
            <person name="Simpson J.R."/>
            <person name="Lauterbach L."/>
            <person name="Steele A.D."/>
            <person name="Gui C."/>
            <person name="Meng S."/>
            <person name="Li G."/>
            <person name="Viehrig K."/>
            <person name="Ye F."/>
            <person name="Su P."/>
            <person name="Kiefer A.F."/>
            <person name="Nichols A."/>
            <person name="Cepeda A.J."/>
            <person name="Yan W."/>
            <person name="Fan B."/>
            <person name="Jiang Y."/>
            <person name="Adhikari A."/>
            <person name="Zheng C.-J."/>
            <person name="Schuster L."/>
            <person name="Cowan T.M."/>
            <person name="Smanski M.J."/>
            <person name="Chevrette M.G."/>
            <person name="De Carvalho L.P.S."/>
            <person name="Shen B."/>
        </authorList>
    </citation>
    <scope>NUCLEOTIDE SEQUENCE [LARGE SCALE GENOMIC DNA]</scope>
    <source>
        <strain evidence="7 8">NPDC000837</strain>
    </source>
</reference>
<keyword evidence="3" id="KW-0238">DNA-binding</keyword>
<evidence type="ECO:0000259" key="6">
    <source>
        <dbReference type="PROSITE" id="PS00715"/>
    </source>
</evidence>
<dbReference type="Proteomes" id="UP001445472">
    <property type="component" value="Unassembled WGS sequence"/>
</dbReference>
<dbReference type="InterPro" id="IPR014284">
    <property type="entry name" value="RNA_pol_sigma-70_dom"/>
</dbReference>
<keyword evidence="1" id="KW-0805">Transcription regulation</keyword>
<feature type="region of interest" description="Disordered" evidence="5">
    <location>
        <begin position="1"/>
        <end position="51"/>
    </location>
</feature>
<dbReference type="Gene3D" id="1.20.120.1810">
    <property type="match status" value="1"/>
</dbReference>
<feature type="compositionally biased region" description="Polar residues" evidence="5">
    <location>
        <begin position="1"/>
        <end position="11"/>
    </location>
</feature>
<organism evidence="7 8">
    <name type="scientific">Streptomyces xantholiticus</name>
    <dbReference type="NCBI Taxonomy" id="68285"/>
    <lineage>
        <taxon>Bacteria</taxon>
        <taxon>Bacillati</taxon>
        <taxon>Actinomycetota</taxon>
        <taxon>Actinomycetes</taxon>
        <taxon>Kitasatosporales</taxon>
        <taxon>Streptomycetaceae</taxon>
        <taxon>Streptomyces</taxon>
    </lineage>
</organism>
<dbReference type="InterPro" id="IPR013325">
    <property type="entry name" value="RNA_pol_sigma_r2"/>
</dbReference>
<evidence type="ECO:0000256" key="3">
    <source>
        <dbReference type="ARBA" id="ARBA00023125"/>
    </source>
</evidence>
<dbReference type="SUPFAM" id="SSF88659">
    <property type="entry name" value="Sigma3 and sigma4 domains of RNA polymerase sigma factors"/>
    <property type="match status" value="2"/>
</dbReference>
<dbReference type="PROSITE" id="PS00715">
    <property type="entry name" value="SIGMA70_1"/>
    <property type="match status" value="1"/>
</dbReference>
<protein>
    <submittedName>
        <fullName evidence="7">SigB/SigF/SigG family RNA polymerase sigma factor</fullName>
    </submittedName>
</protein>
<dbReference type="Pfam" id="PF04539">
    <property type="entry name" value="Sigma70_r3"/>
    <property type="match status" value="1"/>
</dbReference>
<dbReference type="SUPFAM" id="SSF88946">
    <property type="entry name" value="Sigma2 domain of RNA polymerase sigma factors"/>
    <property type="match status" value="1"/>
</dbReference>
<keyword evidence="8" id="KW-1185">Reference proteome</keyword>
<dbReference type="EMBL" id="JBEPBX010000001">
    <property type="protein sequence ID" value="MER6611947.1"/>
    <property type="molecule type" value="Genomic_DNA"/>
</dbReference>
<dbReference type="InterPro" id="IPR014322">
    <property type="entry name" value="RNA_pol_sigma-B/F/G"/>
</dbReference>
<dbReference type="PANTHER" id="PTHR30385">
    <property type="entry name" value="SIGMA FACTOR F FLAGELLAR"/>
    <property type="match status" value="1"/>
</dbReference>
<gene>
    <name evidence="7" type="ORF">ABT276_00685</name>
</gene>
<dbReference type="Gene3D" id="1.10.10.10">
    <property type="entry name" value="Winged helix-like DNA-binding domain superfamily/Winged helix DNA-binding domain"/>
    <property type="match status" value="2"/>
</dbReference>
<comment type="caution">
    <text evidence="7">The sequence shown here is derived from an EMBL/GenBank/DDBJ whole genome shotgun (WGS) entry which is preliminary data.</text>
</comment>
<dbReference type="InterPro" id="IPR007627">
    <property type="entry name" value="RNA_pol_sigma70_r2"/>
</dbReference>